<proteinExistence type="predicted"/>
<dbReference type="Proteomes" id="UP001380953">
    <property type="component" value="Unassembled WGS sequence"/>
</dbReference>
<dbReference type="EMBL" id="JBBKAR010000007">
    <property type="protein sequence ID" value="MEJ8302895.1"/>
    <property type="molecule type" value="Genomic_DNA"/>
</dbReference>
<keyword evidence="2" id="KW-1185">Reference proteome</keyword>
<comment type="caution">
    <text evidence="1">The sequence shown here is derived from an EMBL/GenBank/DDBJ whole genome shotgun (WGS) entry which is preliminary data.</text>
</comment>
<name>A0ACC6P7I8_9BACL</name>
<protein>
    <submittedName>
        <fullName evidence="1">Uncharacterized protein</fullName>
    </submittedName>
</protein>
<evidence type="ECO:0000313" key="2">
    <source>
        <dbReference type="Proteomes" id="UP001380953"/>
    </source>
</evidence>
<reference evidence="1" key="1">
    <citation type="submission" date="2024-03" db="EMBL/GenBank/DDBJ databases">
        <title>Whole genome sequecning of epiphytes from Marcgravia umbellata leaves.</title>
        <authorList>
            <person name="Kumar G."/>
            <person name="Savka M.A."/>
        </authorList>
    </citation>
    <scope>NUCLEOTIDE SEQUENCE</scope>
    <source>
        <strain evidence="1">RIT_BL5</strain>
    </source>
</reference>
<sequence>MLLIEAGIYFDKPSENPDALKNDLETKHKLRTSFNFGNDQLFSGDILAAGTEKIINRGERYKAFVKMFTIEEEAFRNISYLIQRGNSFFIQTPSRVIGRGTIIDYVYED</sequence>
<gene>
    <name evidence="1" type="ORF">WKI47_03090</name>
</gene>
<accession>A0ACC6P7I8</accession>
<evidence type="ECO:0000313" key="1">
    <source>
        <dbReference type="EMBL" id="MEJ8302895.1"/>
    </source>
</evidence>
<organism evidence="1 2">
    <name type="scientific">Saccharibacillus sacchari</name>
    <dbReference type="NCBI Taxonomy" id="456493"/>
    <lineage>
        <taxon>Bacteria</taxon>
        <taxon>Bacillati</taxon>
        <taxon>Bacillota</taxon>
        <taxon>Bacilli</taxon>
        <taxon>Bacillales</taxon>
        <taxon>Paenibacillaceae</taxon>
        <taxon>Saccharibacillus</taxon>
    </lineage>
</organism>